<keyword evidence="2" id="KW-0808">Transferase</keyword>
<feature type="domain" description="2-oxoacid dehydrogenase acyltransferase catalytic" evidence="4">
    <location>
        <begin position="172"/>
        <end position="251"/>
    </location>
</feature>
<dbReference type="RefSeq" id="WP_311672337.1">
    <property type="nucleotide sequence ID" value="NZ_JAVREQ010000004.1"/>
</dbReference>
<reference evidence="6" key="1">
    <citation type="submission" date="2023-07" db="EMBL/GenBank/DDBJ databases">
        <title>30 novel species of actinomycetes from the DSMZ collection.</title>
        <authorList>
            <person name="Nouioui I."/>
        </authorList>
    </citation>
    <scope>NUCLEOTIDE SEQUENCE [LARGE SCALE GENOMIC DNA]</scope>
    <source>
        <strain evidence="6">DSM 42041</strain>
    </source>
</reference>
<dbReference type="SUPFAM" id="SSF52777">
    <property type="entry name" value="CoA-dependent acyltransferases"/>
    <property type="match status" value="1"/>
</dbReference>
<evidence type="ECO:0000256" key="2">
    <source>
        <dbReference type="ARBA" id="ARBA00022679"/>
    </source>
</evidence>
<comment type="cofactor">
    <cofactor evidence="1">
        <name>(R)-lipoate</name>
        <dbReference type="ChEBI" id="CHEBI:83088"/>
    </cofactor>
</comment>
<protein>
    <submittedName>
        <fullName evidence="5">2-oxo acid dehydrogenase subunit E2</fullName>
    </submittedName>
</protein>
<gene>
    <name evidence="5" type="ORF">RM572_06575</name>
</gene>
<evidence type="ECO:0000259" key="4">
    <source>
        <dbReference type="Pfam" id="PF00198"/>
    </source>
</evidence>
<keyword evidence="6" id="KW-1185">Reference proteome</keyword>
<dbReference type="InterPro" id="IPR050743">
    <property type="entry name" value="2-oxoacid_DH_E2_comp"/>
</dbReference>
<dbReference type="Proteomes" id="UP001183414">
    <property type="component" value="Unassembled WGS sequence"/>
</dbReference>
<evidence type="ECO:0000256" key="3">
    <source>
        <dbReference type="ARBA" id="ARBA00023315"/>
    </source>
</evidence>
<dbReference type="PANTHER" id="PTHR43178:SF5">
    <property type="entry name" value="LIPOAMIDE ACYLTRANSFERASE COMPONENT OF BRANCHED-CHAIN ALPHA-KETO ACID DEHYDROGENASE COMPLEX, MITOCHONDRIAL"/>
    <property type="match status" value="1"/>
</dbReference>
<dbReference type="InterPro" id="IPR001078">
    <property type="entry name" value="2-oxoacid_DH_actylTfrase"/>
</dbReference>
<dbReference type="Gene3D" id="3.30.559.10">
    <property type="entry name" value="Chloramphenicol acetyltransferase-like domain"/>
    <property type="match status" value="1"/>
</dbReference>
<dbReference type="EMBL" id="JAVREQ010000004">
    <property type="protein sequence ID" value="MDT0378443.1"/>
    <property type="molecule type" value="Genomic_DNA"/>
</dbReference>
<proteinExistence type="predicted"/>
<sequence length="252" mass="27005">MAAVTSPLPAARRQTYVFLEDARRTAHVHLLADVEATALGRARASAGRPLSYVSFVVKAVADVLGGYPEARAVLSGRRRPRLTVSDAVHAKVLFDKTVDGRRCVVSGIVPDVRTTGLDDVQAAVDAYKRADVDADGGPFARIRRLQRLPLPLIRLLYRGMMRDPVRAAGLQGTFAVTSVGHEPVRAILPMISGTLGLGVGQVAARPVVRDGTVVAAPVFTLSLVFDHRVIDGALAAEILAGVKHRLEKWEQA</sequence>
<keyword evidence="3" id="KW-0012">Acyltransferase</keyword>
<comment type="caution">
    <text evidence="5">The sequence shown here is derived from an EMBL/GenBank/DDBJ whole genome shotgun (WGS) entry which is preliminary data.</text>
</comment>
<evidence type="ECO:0000313" key="5">
    <source>
        <dbReference type="EMBL" id="MDT0378443.1"/>
    </source>
</evidence>
<dbReference type="Pfam" id="PF00198">
    <property type="entry name" value="2-oxoacid_dh"/>
    <property type="match status" value="1"/>
</dbReference>
<evidence type="ECO:0000313" key="6">
    <source>
        <dbReference type="Proteomes" id="UP001183414"/>
    </source>
</evidence>
<organism evidence="5 6">
    <name type="scientific">Streptomyces hazeniae</name>
    <dbReference type="NCBI Taxonomy" id="3075538"/>
    <lineage>
        <taxon>Bacteria</taxon>
        <taxon>Bacillati</taxon>
        <taxon>Actinomycetota</taxon>
        <taxon>Actinomycetes</taxon>
        <taxon>Kitasatosporales</taxon>
        <taxon>Streptomycetaceae</taxon>
        <taxon>Streptomyces</taxon>
    </lineage>
</organism>
<dbReference type="PANTHER" id="PTHR43178">
    <property type="entry name" value="DIHYDROLIPOAMIDE ACETYLTRANSFERASE COMPONENT OF PYRUVATE DEHYDROGENASE COMPLEX"/>
    <property type="match status" value="1"/>
</dbReference>
<dbReference type="InterPro" id="IPR023213">
    <property type="entry name" value="CAT-like_dom_sf"/>
</dbReference>
<accession>A0ABU2NQF7</accession>
<evidence type="ECO:0000256" key="1">
    <source>
        <dbReference type="ARBA" id="ARBA00001938"/>
    </source>
</evidence>
<name>A0ABU2NQF7_9ACTN</name>